<dbReference type="AlphaFoldDB" id="A0A2H3ALB7"/>
<dbReference type="EMBL" id="KZ293499">
    <property type="protein sequence ID" value="PBK59661.1"/>
    <property type="molecule type" value="Genomic_DNA"/>
</dbReference>
<keyword evidence="2" id="KW-1185">Reference proteome</keyword>
<evidence type="ECO:0000313" key="2">
    <source>
        <dbReference type="Proteomes" id="UP000218334"/>
    </source>
</evidence>
<proteinExistence type="predicted"/>
<organism evidence="1 2">
    <name type="scientific">Armillaria solidipes</name>
    <dbReference type="NCBI Taxonomy" id="1076256"/>
    <lineage>
        <taxon>Eukaryota</taxon>
        <taxon>Fungi</taxon>
        <taxon>Dikarya</taxon>
        <taxon>Basidiomycota</taxon>
        <taxon>Agaricomycotina</taxon>
        <taxon>Agaricomycetes</taxon>
        <taxon>Agaricomycetidae</taxon>
        <taxon>Agaricales</taxon>
        <taxon>Marasmiineae</taxon>
        <taxon>Physalacriaceae</taxon>
        <taxon>Armillaria</taxon>
    </lineage>
</organism>
<accession>A0A2H3ALB7</accession>
<protein>
    <recommendedName>
        <fullName evidence="3">Heterokaryon incompatibility domain-containing protein</fullName>
    </recommendedName>
</protein>
<name>A0A2H3ALB7_9AGAR</name>
<reference evidence="2" key="1">
    <citation type="journal article" date="2017" name="Nat. Ecol. Evol.">
        <title>Genome expansion and lineage-specific genetic innovations in the forest pathogenic fungi Armillaria.</title>
        <authorList>
            <person name="Sipos G."/>
            <person name="Prasanna A.N."/>
            <person name="Walter M.C."/>
            <person name="O'Connor E."/>
            <person name="Balint B."/>
            <person name="Krizsan K."/>
            <person name="Kiss B."/>
            <person name="Hess J."/>
            <person name="Varga T."/>
            <person name="Slot J."/>
            <person name="Riley R."/>
            <person name="Boka B."/>
            <person name="Rigling D."/>
            <person name="Barry K."/>
            <person name="Lee J."/>
            <person name="Mihaltcheva S."/>
            <person name="LaButti K."/>
            <person name="Lipzen A."/>
            <person name="Waldron R."/>
            <person name="Moloney N.M."/>
            <person name="Sperisen C."/>
            <person name="Kredics L."/>
            <person name="Vagvoelgyi C."/>
            <person name="Patrignani A."/>
            <person name="Fitzpatrick D."/>
            <person name="Nagy I."/>
            <person name="Doyle S."/>
            <person name="Anderson J.B."/>
            <person name="Grigoriev I.V."/>
            <person name="Gueldener U."/>
            <person name="Muensterkoetter M."/>
            <person name="Nagy L.G."/>
        </authorList>
    </citation>
    <scope>NUCLEOTIDE SEQUENCE [LARGE SCALE GENOMIC DNA]</scope>
    <source>
        <strain evidence="2">28-4</strain>
    </source>
</reference>
<evidence type="ECO:0008006" key="3">
    <source>
        <dbReference type="Google" id="ProtNLM"/>
    </source>
</evidence>
<evidence type="ECO:0000313" key="1">
    <source>
        <dbReference type="EMBL" id="PBK59661.1"/>
    </source>
</evidence>
<dbReference type="Proteomes" id="UP000218334">
    <property type="component" value="Unassembled WGS sequence"/>
</dbReference>
<sequence>MSHGWVEDKDLKRVMTPINGYEWPVPMPKDADLDLIRIEMLNLGAGYIWLDALCLRQEGRGEDPRVAINQGKWDRREALRQEEWKVDVPTIGCVYLFSTHVVCYLSGLGLPLSFKTARDFEDDRCWFNRAWTLQEISDDMLIAGKTCDGDNMVDERFMTEDMRRRMDHQLSSLHQDRGLTSFTEVSIFVILSQMQKRKSTKPIDKITGLVCLFDSKHIPICDVSQSEEDAWMELVNVAPDWIRAHLFFLYPKPGNRDKFWRPSWQQVMEEELPSPVPFRI</sequence>
<gene>
    <name evidence="1" type="ORF">ARMSODRAFT_945506</name>
</gene>